<keyword evidence="1" id="KW-1185">Reference proteome</keyword>
<sequence length="523" mass="57712">MAPNQYAFIDNGRDVFLLTLSSVSTVVFGAPTVDAAIAALLEAAPPNTLKGVYLINYADFESFRRPVEALKKAGYTNIEAIDIFELSMASFIYDLPLKCGVGDAVIVCTCLDTGLSATVLQKRKKGWQIVLINAEPSKALASYPSVRDVVFFEKESKQRQALIRKTFPGRKIHPSVMIRQELKIAFVRNRISKGDLDGYDVLPYCRYDMLLKIGDRKDVIFISDKVPPFTVSKEIDVGDAPTVEIRANDNGVDLVKTFKFTSTKFRVVSITVSVDKTLVPQVSLKTIVGLSTDQLIEEALNKAMGFLDDGNFAGFEDMMNRWQKHKDAQFEAAKKGASDGQANKQAEAIGATLPKQLSQLELNSTPTTILNFTSDNRVLIKADETYTGVKEVLAYVLLQDGKPPMIGQQAFDALKKNRDSVFYDLTRLLATDFNPSRPNPAWGFKTTRNTDGKVVIHGGGNVITFPIVLFGLVVKSTLLYIQKHMESDVTALGIRLPVGSVVSEDELKTISQRIGVDLMFLVD</sequence>
<dbReference type="AlphaFoldDB" id="A0A7E4VE66"/>
<reference evidence="2" key="2">
    <citation type="submission" date="2020-10" db="UniProtKB">
        <authorList>
            <consortium name="WormBaseParasite"/>
        </authorList>
    </citation>
    <scope>IDENTIFICATION</scope>
</reference>
<dbReference type="WBParaSite" id="Pan_g19989.t1">
    <property type="protein sequence ID" value="Pan_g19989.t1"/>
    <property type="gene ID" value="Pan_g19989"/>
</dbReference>
<dbReference type="Proteomes" id="UP000492821">
    <property type="component" value="Unassembled WGS sequence"/>
</dbReference>
<name>A0A7E4VE66_PANRE</name>
<organism evidence="1 2">
    <name type="scientific">Panagrellus redivivus</name>
    <name type="common">Microworm</name>
    <dbReference type="NCBI Taxonomy" id="6233"/>
    <lineage>
        <taxon>Eukaryota</taxon>
        <taxon>Metazoa</taxon>
        <taxon>Ecdysozoa</taxon>
        <taxon>Nematoda</taxon>
        <taxon>Chromadorea</taxon>
        <taxon>Rhabditida</taxon>
        <taxon>Tylenchina</taxon>
        <taxon>Panagrolaimomorpha</taxon>
        <taxon>Panagrolaimoidea</taxon>
        <taxon>Panagrolaimidae</taxon>
        <taxon>Panagrellus</taxon>
    </lineage>
</organism>
<protein>
    <submittedName>
        <fullName evidence="2">Molybdopterin molybdotransferase</fullName>
    </submittedName>
</protein>
<proteinExistence type="predicted"/>
<reference evidence="1" key="1">
    <citation type="journal article" date="2013" name="Genetics">
        <title>The draft genome and transcriptome of Panagrellus redivivus are shaped by the harsh demands of a free-living lifestyle.</title>
        <authorList>
            <person name="Srinivasan J."/>
            <person name="Dillman A.R."/>
            <person name="Macchietto M.G."/>
            <person name="Heikkinen L."/>
            <person name="Lakso M."/>
            <person name="Fracchia K.M."/>
            <person name="Antoshechkin I."/>
            <person name="Mortazavi A."/>
            <person name="Wong G."/>
            <person name="Sternberg P.W."/>
        </authorList>
    </citation>
    <scope>NUCLEOTIDE SEQUENCE [LARGE SCALE GENOMIC DNA]</scope>
    <source>
        <strain evidence="1">MT8872</strain>
    </source>
</reference>
<evidence type="ECO:0000313" key="1">
    <source>
        <dbReference type="Proteomes" id="UP000492821"/>
    </source>
</evidence>
<evidence type="ECO:0000313" key="2">
    <source>
        <dbReference type="WBParaSite" id="Pan_g19989.t1"/>
    </source>
</evidence>
<accession>A0A7E4VE66</accession>